<accession>A0ACB7ZMB2</accession>
<reference evidence="1 2" key="1">
    <citation type="journal article" date="2021" name="Hortic Res">
        <title>High-quality reference genome and annotation aids understanding of berry development for evergreen blueberry (Vaccinium darrowii).</title>
        <authorList>
            <person name="Yu J."/>
            <person name="Hulse-Kemp A.M."/>
            <person name="Babiker E."/>
            <person name="Staton M."/>
        </authorList>
    </citation>
    <scope>NUCLEOTIDE SEQUENCE [LARGE SCALE GENOMIC DNA]</scope>
    <source>
        <strain evidence="2">cv. NJ 8807/NJ 8810</strain>
        <tissue evidence="1">Young leaf</tissue>
    </source>
</reference>
<dbReference type="EMBL" id="CM037159">
    <property type="protein sequence ID" value="KAH7867121.1"/>
    <property type="molecule type" value="Genomic_DNA"/>
</dbReference>
<sequence>MSRCIHLFLKRGNPWTLIQAILLGKNYGRRGVRRVPQFQLPHGLKPRRTVFVTVGTTFSDALVQAVGTTEVKEELFWKGYTDLLIQMGRGSYVPMKSRGEYRTLQVDYFTFSSSIAANLRSASLVVSHADKFFQYVYHFTFYS</sequence>
<proteinExistence type="predicted"/>
<evidence type="ECO:0000313" key="2">
    <source>
        <dbReference type="Proteomes" id="UP000828048"/>
    </source>
</evidence>
<protein>
    <submittedName>
        <fullName evidence="1">Uncharacterized protein</fullName>
    </submittedName>
</protein>
<comment type="caution">
    <text evidence="1">The sequence shown here is derived from an EMBL/GenBank/DDBJ whole genome shotgun (WGS) entry which is preliminary data.</text>
</comment>
<gene>
    <name evidence="1" type="ORF">Vadar_029044</name>
</gene>
<dbReference type="Proteomes" id="UP000828048">
    <property type="component" value="Chromosome 9"/>
</dbReference>
<organism evidence="1 2">
    <name type="scientific">Vaccinium darrowii</name>
    <dbReference type="NCBI Taxonomy" id="229202"/>
    <lineage>
        <taxon>Eukaryota</taxon>
        <taxon>Viridiplantae</taxon>
        <taxon>Streptophyta</taxon>
        <taxon>Embryophyta</taxon>
        <taxon>Tracheophyta</taxon>
        <taxon>Spermatophyta</taxon>
        <taxon>Magnoliopsida</taxon>
        <taxon>eudicotyledons</taxon>
        <taxon>Gunneridae</taxon>
        <taxon>Pentapetalae</taxon>
        <taxon>asterids</taxon>
        <taxon>Ericales</taxon>
        <taxon>Ericaceae</taxon>
        <taxon>Vaccinioideae</taxon>
        <taxon>Vaccinieae</taxon>
        <taxon>Vaccinium</taxon>
    </lineage>
</organism>
<name>A0ACB7ZMB2_9ERIC</name>
<evidence type="ECO:0000313" key="1">
    <source>
        <dbReference type="EMBL" id="KAH7867121.1"/>
    </source>
</evidence>
<keyword evidence="2" id="KW-1185">Reference proteome</keyword>